<evidence type="ECO:0000313" key="5">
    <source>
        <dbReference type="Proteomes" id="UP000887565"/>
    </source>
</evidence>
<reference evidence="6" key="1">
    <citation type="submission" date="2022-11" db="UniProtKB">
        <authorList>
            <consortium name="WormBaseParasite"/>
        </authorList>
    </citation>
    <scope>IDENTIFICATION</scope>
</reference>
<evidence type="ECO:0000259" key="4">
    <source>
        <dbReference type="Pfam" id="PF02892"/>
    </source>
</evidence>
<feature type="domain" description="BED-type" evidence="4">
    <location>
        <begin position="74"/>
        <end position="117"/>
    </location>
</feature>
<protein>
    <submittedName>
        <fullName evidence="6">BED-type domain-containing protein</fullName>
    </submittedName>
</protein>
<accession>A0A915KTH6</accession>
<dbReference type="Pfam" id="PF02892">
    <property type="entry name" value="zf-BED"/>
    <property type="match status" value="1"/>
</dbReference>
<keyword evidence="2" id="KW-0863">Zinc-finger</keyword>
<dbReference type="InterPro" id="IPR003656">
    <property type="entry name" value="Znf_BED"/>
</dbReference>
<evidence type="ECO:0000256" key="3">
    <source>
        <dbReference type="ARBA" id="ARBA00022833"/>
    </source>
</evidence>
<proteinExistence type="predicted"/>
<dbReference type="GO" id="GO:0008270">
    <property type="term" value="F:zinc ion binding"/>
    <property type="evidence" value="ECO:0007669"/>
    <property type="project" value="UniProtKB-KW"/>
</dbReference>
<dbReference type="AlphaFoldDB" id="A0A915KTH6"/>
<keyword evidence="1" id="KW-0479">Metal-binding</keyword>
<keyword evidence="5" id="KW-1185">Reference proteome</keyword>
<dbReference type="Proteomes" id="UP000887565">
    <property type="component" value="Unplaced"/>
</dbReference>
<dbReference type="WBParaSite" id="nRc.2.0.1.t41781-RA">
    <property type="protein sequence ID" value="nRc.2.0.1.t41781-RA"/>
    <property type="gene ID" value="nRc.2.0.1.g41781"/>
</dbReference>
<name>A0A915KTH6_ROMCU</name>
<organism evidence="5 6">
    <name type="scientific">Romanomermis culicivorax</name>
    <name type="common">Nematode worm</name>
    <dbReference type="NCBI Taxonomy" id="13658"/>
    <lineage>
        <taxon>Eukaryota</taxon>
        <taxon>Metazoa</taxon>
        <taxon>Ecdysozoa</taxon>
        <taxon>Nematoda</taxon>
        <taxon>Enoplea</taxon>
        <taxon>Dorylaimia</taxon>
        <taxon>Mermithida</taxon>
        <taxon>Mermithoidea</taxon>
        <taxon>Mermithidae</taxon>
        <taxon>Romanomermis</taxon>
    </lineage>
</organism>
<evidence type="ECO:0000256" key="2">
    <source>
        <dbReference type="ARBA" id="ARBA00022771"/>
    </source>
</evidence>
<evidence type="ECO:0000256" key="1">
    <source>
        <dbReference type="ARBA" id="ARBA00022723"/>
    </source>
</evidence>
<sequence length="137" mass="15679">MGYKAPFYGRQCTGCGERNEISLLLTSRGRRTQVTGHETTENFASLFVVVVNRLFSDLDKFWRMTTSTQSVATWKSFTIVTNDETEAIHNYCTKEISRGTQDEHSFGYNGLKKHLASHPLTSIKYLAEQKVVEKNKY</sequence>
<keyword evidence="3" id="KW-0862">Zinc</keyword>
<evidence type="ECO:0000313" key="6">
    <source>
        <dbReference type="WBParaSite" id="nRc.2.0.1.t41781-RA"/>
    </source>
</evidence>
<dbReference type="GO" id="GO:0003677">
    <property type="term" value="F:DNA binding"/>
    <property type="evidence" value="ECO:0007669"/>
    <property type="project" value="InterPro"/>
</dbReference>